<reference evidence="1 2" key="1">
    <citation type="submission" date="2018-03" db="EMBL/GenBank/DDBJ databases">
        <title>Cereibacter changlensis.</title>
        <authorList>
            <person name="Meyer T.E."/>
            <person name="Miller S."/>
            <person name="Lodha T."/>
            <person name="Gandham S."/>
            <person name="Chintalapati S."/>
            <person name="Chintalapati V.R."/>
        </authorList>
    </citation>
    <scope>NUCLEOTIDE SEQUENCE [LARGE SCALE GENOMIC DNA]</scope>
    <source>
        <strain evidence="1 2">JA139</strain>
    </source>
</reference>
<comment type="caution">
    <text evidence="1">The sequence shown here is derived from an EMBL/GenBank/DDBJ whole genome shotgun (WGS) entry which is preliminary data.</text>
</comment>
<dbReference type="AlphaFoldDB" id="A0A2T4JP28"/>
<dbReference type="Pfam" id="PF05489">
    <property type="entry name" value="Phage_tail_X"/>
    <property type="match status" value="1"/>
</dbReference>
<dbReference type="Proteomes" id="UP000241010">
    <property type="component" value="Unassembled WGS sequence"/>
</dbReference>
<dbReference type="EMBL" id="PZKG01000204">
    <property type="protein sequence ID" value="PTE19662.1"/>
    <property type="molecule type" value="Genomic_DNA"/>
</dbReference>
<gene>
    <name evidence="1" type="ORF">C5F48_21710</name>
</gene>
<keyword evidence="2" id="KW-1185">Reference proteome</keyword>
<dbReference type="OrthoDB" id="8759063at2"/>
<evidence type="ECO:0000313" key="2">
    <source>
        <dbReference type="Proteomes" id="UP000241010"/>
    </source>
</evidence>
<proteinExistence type="predicted"/>
<sequence length="73" mass="7774">MTSYRTPYRTRDGDMLDAICKAELGSEAHVPAVLEANPHLADLGPIYSAGVVIELPAVVPVVATGAIRLWGRT</sequence>
<name>A0A2T4JP28_9RHOB</name>
<evidence type="ECO:0000313" key="1">
    <source>
        <dbReference type="EMBL" id="PTE19662.1"/>
    </source>
</evidence>
<dbReference type="RefSeq" id="WP_107665840.1">
    <property type="nucleotide sequence ID" value="NZ_PZKG01000204.1"/>
</dbReference>
<protein>
    <submittedName>
        <fullName evidence="1">Phage tail protein</fullName>
    </submittedName>
</protein>
<organism evidence="1 2">
    <name type="scientific">Cereibacter changlensis JA139</name>
    <dbReference type="NCBI Taxonomy" id="1188249"/>
    <lineage>
        <taxon>Bacteria</taxon>
        <taxon>Pseudomonadati</taxon>
        <taxon>Pseudomonadota</taxon>
        <taxon>Alphaproteobacteria</taxon>
        <taxon>Rhodobacterales</taxon>
        <taxon>Paracoccaceae</taxon>
        <taxon>Cereibacter</taxon>
    </lineage>
</organism>
<dbReference type="InterPro" id="IPR008861">
    <property type="entry name" value="GpX-like"/>
</dbReference>
<accession>A0A2T4JP28</accession>